<feature type="non-terminal residue" evidence="1">
    <location>
        <position position="66"/>
    </location>
</feature>
<comment type="caution">
    <text evidence="1">The sequence shown here is derived from an EMBL/GenBank/DDBJ whole genome shotgun (WGS) entry which is preliminary data.</text>
</comment>
<proteinExistence type="predicted"/>
<reference evidence="1" key="1">
    <citation type="journal article" date="2015" name="Nature">
        <title>Complex archaea that bridge the gap between prokaryotes and eukaryotes.</title>
        <authorList>
            <person name="Spang A."/>
            <person name="Saw J.H."/>
            <person name="Jorgensen S.L."/>
            <person name="Zaremba-Niedzwiedzka K."/>
            <person name="Martijn J."/>
            <person name="Lind A.E."/>
            <person name="van Eijk R."/>
            <person name="Schleper C."/>
            <person name="Guy L."/>
            <person name="Ettema T.J."/>
        </authorList>
    </citation>
    <scope>NUCLEOTIDE SEQUENCE</scope>
</reference>
<evidence type="ECO:0000313" key="1">
    <source>
        <dbReference type="EMBL" id="KKK77441.1"/>
    </source>
</evidence>
<accession>A0A0F9AYN4</accession>
<gene>
    <name evidence="1" type="ORF">LCGC14_2853580</name>
</gene>
<name>A0A0F9AYN4_9ZZZZ</name>
<dbReference type="AlphaFoldDB" id="A0A0F9AYN4"/>
<sequence>MSIDDILADVNAKVHSVTERAIIRDMAAAQTIGAVYCSRILGVPTRHFRRIVMKSWRTTSKAGSVQ</sequence>
<protein>
    <submittedName>
        <fullName evidence="1">Uncharacterized protein</fullName>
    </submittedName>
</protein>
<organism evidence="1">
    <name type="scientific">marine sediment metagenome</name>
    <dbReference type="NCBI Taxonomy" id="412755"/>
    <lineage>
        <taxon>unclassified sequences</taxon>
        <taxon>metagenomes</taxon>
        <taxon>ecological metagenomes</taxon>
    </lineage>
</organism>
<dbReference type="EMBL" id="LAZR01054956">
    <property type="protein sequence ID" value="KKK77441.1"/>
    <property type="molecule type" value="Genomic_DNA"/>
</dbReference>